<dbReference type="RefSeq" id="WP_008870476.1">
    <property type="nucleotide sequence ID" value="NZ_ACJN02000002.1"/>
</dbReference>
<evidence type="ECO:0000313" key="2">
    <source>
        <dbReference type="Proteomes" id="UP000005496"/>
    </source>
</evidence>
<keyword evidence="2" id="KW-1185">Reference proteome</keyword>
<sequence>MKELKIEQAGEFWAVYRYSKSKGEWIILGEWPEKDHALQDMETWRKYLERCSTDEK</sequence>
<dbReference type="EMBL" id="ACJN02000002">
    <property type="protein sequence ID" value="EFI35162.1"/>
    <property type="molecule type" value="Genomic_DNA"/>
</dbReference>
<proteinExistence type="predicted"/>
<reference evidence="1" key="1">
    <citation type="submission" date="2010-05" db="EMBL/GenBank/DDBJ databases">
        <title>The draft genome of Desulfonatronospira thiodismutans ASO3-1.</title>
        <authorList>
            <consortium name="US DOE Joint Genome Institute (JGI-PGF)"/>
            <person name="Lucas S."/>
            <person name="Copeland A."/>
            <person name="Lapidus A."/>
            <person name="Cheng J.-F."/>
            <person name="Bruce D."/>
            <person name="Goodwin L."/>
            <person name="Pitluck S."/>
            <person name="Chertkov O."/>
            <person name="Brettin T."/>
            <person name="Detter J.C."/>
            <person name="Han C."/>
            <person name="Land M.L."/>
            <person name="Hauser L."/>
            <person name="Kyrpides N."/>
            <person name="Mikhailova N."/>
            <person name="Muyzer G."/>
            <person name="Woyke T."/>
        </authorList>
    </citation>
    <scope>NUCLEOTIDE SEQUENCE [LARGE SCALE GENOMIC DNA]</scope>
    <source>
        <strain evidence="1">ASO3-1</strain>
    </source>
</reference>
<protein>
    <submittedName>
        <fullName evidence="1">Uncharacterized protein</fullName>
    </submittedName>
</protein>
<accession>D6SQY6</accession>
<comment type="caution">
    <text evidence="1">The sequence shown here is derived from an EMBL/GenBank/DDBJ whole genome shotgun (WGS) entry which is preliminary data.</text>
</comment>
<dbReference type="Proteomes" id="UP000005496">
    <property type="component" value="Unassembled WGS sequence"/>
</dbReference>
<evidence type="ECO:0000313" key="1">
    <source>
        <dbReference type="EMBL" id="EFI35162.1"/>
    </source>
</evidence>
<dbReference type="AlphaFoldDB" id="D6SQY6"/>
<name>D6SQY6_9BACT</name>
<organism evidence="1 2">
    <name type="scientific">Desulfonatronospira thiodismutans ASO3-1</name>
    <dbReference type="NCBI Taxonomy" id="555779"/>
    <lineage>
        <taxon>Bacteria</taxon>
        <taxon>Pseudomonadati</taxon>
        <taxon>Thermodesulfobacteriota</taxon>
        <taxon>Desulfovibrionia</taxon>
        <taxon>Desulfovibrionales</taxon>
        <taxon>Desulfonatronovibrionaceae</taxon>
        <taxon>Desulfonatronospira</taxon>
    </lineage>
</organism>
<gene>
    <name evidence="1" type="ORF">Dthio_PD2560</name>
</gene>